<gene>
    <name evidence="1" type="ORF">L1987_09145</name>
</gene>
<reference evidence="2" key="1">
    <citation type="journal article" date="2022" name="Mol. Ecol. Resour.">
        <title>The genomes of chicory, endive, great burdock and yacon provide insights into Asteraceae palaeo-polyploidization history and plant inulin production.</title>
        <authorList>
            <person name="Fan W."/>
            <person name="Wang S."/>
            <person name="Wang H."/>
            <person name="Wang A."/>
            <person name="Jiang F."/>
            <person name="Liu H."/>
            <person name="Zhao H."/>
            <person name="Xu D."/>
            <person name="Zhang Y."/>
        </authorList>
    </citation>
    <scope>NUCLEOTIDE SEQUENCE [LARGE SCALE GENOMIC DNA]</scope>
    <source>
        <strain evidence="2">cv. Yunnan</strain>
    </source>
</reference>
<dbReference type="Proteomes" id="UP001056120">
    <property type="component" value="Linkage Group LG03"/>
</dbReference>
<dbReference type="EMBL" id="CM042020">
    <property type="protein sequence ID" value="KAI3821577.1"/>
    <property type="molecule type" value="Genomic_DNA"/>
</dbReference>
<proteinExistence type="predicted"/>
<reference evidence="1 2" key="2">
    <citation type="journal article" date="2022" name="Mol. Ecol. Resour.">
        <title>The genomes of chicory, endive, great burdock and yacon provide insights into Asteraceae paleo-polyploidization history and plant inulin production.</title>
        <authorList>
            <person name="Fan W."/>
            <person name="Wang S."/>
            <person name="Wang H."/>
            <person name="Wang A."/>
            <person name="Jiang F."/>
            <person name="Liu H."/>
            <person name="Zhao H."/>
            <person name="Xu D."/>
            <person name="Zhang Y."/>
        </authorList>
    </citation>
    <scope>NUCLEOTIDE SEQUENCE [LARGE SCALE GENOMIC DNA]</scope>
    <source>
        <strain evidence="2">cv. Yunnan</strain>
        <tissue evidence="1">Leaves</tissue>
    </source>
</reference>
<keyword evidence="2" id="KW-1185">Reference proteome</keyword>
<organism evidence="1 2">
    <name type="scientific">Smallanthus sonchifolius</name>
    <dbReference type="NCBI Taxonomy" id="185202"/>
    <lineage>
        <taxon>Eukaryota</taxon>
        <taxon>Viridiplantae</taxon>
        <taxon>Streptophyta</taxon>
        <taxon>Embryophyta</taxon>
        <taxon>Tracheophyta</taxon>
        <taxon>Spermatophyta</taxon>
        <taxon>Magnoliopsida</taxon>
        <taxon>eudicotyledons</taxon>
        <taxon>Gunneridae</taxon>
        <taxon>Pentapetalae</taxon>
        <taxon>asterids</taxon>
        <taxon>campanulids</taxon>
        <taxon>Asterales</taxon>
        <taxon>Asteraceae</taxon>
        <taxon>Asteroideae</taxon>
        <taxon>Heliantheae alliance</taxon>
        <taxon>Millerieae</taxon>
        <taxon>Smallanthus</taxon>
    </lineage>
</organism>
<evidence type="ECO:0000313" key="1">
    <source>
        <dbReference type="EMBL" id="KAI3821577.1"/>
    </source>
</evidence>
<protein>
    <submittedName>
        <fullName evidence="1">Uncharacterized protein</fullName>
    </submittedName>
</protein>
<name>A0ACB9JPQ7_9ASTR</name>
<accession>A0ACB9JPQ7</accession>
<sequence length="869" mass="99085">MHEAHQCPSTASPSLVSVGTQTDAYMSTDATKKGEKVSMEEDEDNLEDWIQEQAAFQSSLYRTAFVQVYDLPVSEDEEEEISEDWKLVVRAVDEVLTDVEGKDQTSTLFDSILAWGYDGSAERFWIGREFSGVEELNWNSLNALQVLQLYLSNCINSSTDLSAELAIGRFYDLMEDNLPKFRRLLQTARRVAYPESSSAAERRLSPNNLAITRSSLLTEEGVLGLQRFLYAFLVKDSDVLGWVSTRLLDHAFFLSNGSALIINTGNILQLPTNFLHRIYLLKANICNVNSLESQAMIAIIKAHLEKEGRIDEEEDVSSSDTDSNTDSPPVNICAAAYEARSSVRERLLELTDPECQTEDLPLSTSQHANEAEAEIPTAQQSAVSVISEARAEASNVNKGKGIMTKEDEERLQKEKKEKEDRRRKREEEELAEEMAQKQRHEDRKATILLRQQTIQLYAKQLDEMKVKVHAGSQVEEDEQLARQLQEQFAKEEEEEAKKKRKEDAKFRITDSILAKELREEWTEALISQGEDTDYLEKLSNKEIYRAFMGQQGELVRKKKDEEKEKAQQKSKKAIALNLRTHEERKKMTDFLKARGESGKRLGPMSFMNLQALYTTVKKEEEERLEKRPVKKQRTSAPETTSSLQTPSTNIPKPSTTPPKKSKSSHPAPTHQQPPLKIPKPTPKPEDSRNIVNWFYNSQDQVFEIFRGRTERRRSTYRSVDEVLQLPDSDLQRILELGEAHKPTNESGKHLMLAIRHYFNPSKDVVMNIKPLKSHSPFVSWSYNADLDEFTLIDVKKQQMRCSSKAIYKMPHKDIKTLSELPLNNPSKDQRGYEAYQQHSAQVAADRLISSIQHKLLLIGLSAAFSTSCC</sequence>
<comment type="caution">
    <text evidence="1">The sequence shown here is derived from an EMBL/GenBank/DDBJ whole genome shotgun (WGS) entry which is preliminary data.</text>
</comment>
<evidence type="ECO:0000313" key="2">
    <source>
        <dbReference type="Proteomes" id="UP001056120"/>
    </source>
</evidence>